<dbReference type="EMBL" id="CP002431">
    <property type="protein sequence ID" value="ADU64265.1"/>
    <property type="molecule type" value="Genomic_DNA"/>
</dbReference>
<evidence type="ECO:0000313" key="3">
    <source>
        <dbReference type="EMBL" id="ADU61349.1"/>
    </source>
</evidence>
<reference evidence="5" key="1">
    <citation type="submission" date="2010-12" db="EMBL/GenBank/DDBJ databases">
        <title>Complete sequence of Desulfovibrio aespoeensis Aspo-2.</title>
        <authorList>
            <consortium name="US DOE Joint Genome Institute"/>
            <person name="Lucas S."/>
            <person name="Copeland A."/>
            <person name="Lapidus A."/>
            <person name="Cheng J.-F."/>
            <person name="Goodwin L."/>
            <person name="Pitluck S."/>
            <person name="Chertkov O."/>
            <person name="Misra M."/>
            <person name="Detter J.C."/>
            <person name="Han C."/>
            <person name="Tapia R."/>
            <person name="Land M."/>
            <person name="Hauser L."/>
            <person name="Kyrpides N."/>
            <person name="Ivanova N."/>
            <person name="Ovchinnikova G."/>
            <person name="Pedersen K."/>
            <person name="Jagevall S."/>
            <person name="Hazen T."/>
            <person name="Woyke T."/>
        </authorList>
    </citation>
    <scope>NUCLEOTIDE SEQUENCE [LARGE SCALE GENOMIC DNA]</scope>
    <source>
        <strain evidence="5">ATCC 700646 / DSM 10631 / Aspo-2</strain>
    </source>
</reference>
<dbReference type="KEGG" id="das:Daes_0324"/>
<dbReference type="KEGG" id="das:Daes_3277"/>
<dbReference type="HOGENOM" id="CLU_046404_5_0_7"/>
<name>E6VSC2_PSEA9</name>
<dbReference type="EMBL" id="CP002431">
    <property type="protein sequence ID" value="ADU61349.1"/>
    <property type="molecule type" value="Genomic_DNA"/>
</dbReference>
<dbReference type="Proteomes" id="UP000002191">
    <property type="component" value="Chromosome"/>
</dbReference>
<dbReference type="AlphaFoldDB" id="E6VSC2"/>
<dbReference type="PANTHER" id="PTHR30298:SF0">
    <property type="entry name" value="PROTEIN YBFL-RELATED"/>
    <property type="match status" value="1"/>
</dbReference>
<organism evidence="4 5">
    <name type="scientific">Pseudodesulfovibrio aespoeensis (strain ATCC 700646 / DSM 10631 / Aspo-2)</name>
    <name type="common">Desulfovibrio aespoeensis</name>
    <dbReference type="NCBI Taxonomy" id="643562"/>
    <lineage>
        <taxon>Bacteria</taxon>
        <taxon>Pseudomonadati</taxon>
        <taxon>Thermodesulfobacteriota</taxon>
        <taxon>Desulfovibrionia</taxon>
        <taxon>Desulfovibrionales</taxon>
        <taxon>Desulfovibrionaceae</taxon>
    </lineage>
</organism>
<dbReference type="OrthoDB" id="6139076at2"/>
<dbReference type="PANTHER" id="PTHR30298">
    <property type="entry name" value="H REPEAT-ASSOCIATED PREDICTED TRANSPOSASE"/>
    <property type="match status" value="1"/>
</dbReference>
<evidence type="ECO:0000259" key="2">
    <source>
        <dbReference type="Pfam" id="PF13808"/>
    </source>
</evidence>
<dbReference type="Pfam" id="PF01609">
    <property type="entry name" value="DDE_Tnp_1"/>
    <property type="match status" value="1"/>
</dbReference>
<reference evidence="4 5" key="2">
    <citation type="journal article" date="2014" name="Genome Announc.">
        <title>Complete Genome Sequence of the Subsurface, Mesophilic Sulfate-Reducing Bacterium Desulfovibrio aespoeensis Aspo-2.</title>
        <authorList>
            <person name="Pedersen K."/>
            <person name="Bengtsson A."/>
            <person name="Edlund J."/>
            <person name="Rabe L."/>
            <person name="Hazen T."/>
            <person name="Chakraborty R."/>
            <person name="Goodwin L."/>
            <person name="Shapiro N."/>
        </authorList>
    </citation>
    <scope>NUCLEOTIDE SEQUENCE [LARGE SCALE GENOMIC DNA]</scope>
    <source>
        <strain evidence="4">Aspo-2</strain>
        <strain evidence="5">ATCC 700646 / DSM 10631 / Aspo-2</strain>
    </source>
</reference>
<dbReference type="NCBIfam" id="NF033564">
    <property type="entry name" value="transpos_ISAs1"/>
    <property type="match status" value="1"/>
</dbReference>
<protein>
    <submittedName>
        <fullName evidence="4">Transposase IS4 family protein</fullName>
    </submittedName>
</protein>
<evidence type="ECO:0000313" key="5">
    <source>
        <dbReference type="Proteomes" id="UP000002191"/>
    </source>
</evidence>
<dbReference type="InterPro" id="IPR051698">
    <property type="entry name" value="Transposase_11-like"/>
</dbReference>
<dbReference type="InterPro" id="IPR047647">
    <property type="entry name" value="ISAs1_transpos"/>
</dbReference>
<dbReference type="GO" id="GO:0004803">
    <property type="term" value="F:transposase activity"/>
    <property type="evidence" value="ECO:0007669"/>
    <property type="project" value="InterPro"/>
</dbReference>
<sequence length="372" mass="42096">MPNCDKSLITHLSIVKDPRIDRTKKHNLIDILVIAVCAVIANAEGWEDIECFGITREKWLKTFLELPNGIPSHDTFARVFARLEPIELQQALSSWLSALQIEMRGKVVAFDGKTVRRSFDRATQKNSLHLVNAWLSQDNLILGQVKVDDKSNEITAIPKLLEMLHLEGAIVTIDAMGCQKAIAKQIGSKKADYVLAVKQNQPELYEYIDLLFNESKVNTSLLHQTRRTIDSGHGRIETREYSTIVGDDLLAGITGWDNLNAIGMVESKREVGNTISNEKRYFIMSINGHAQRFGDAVREHWGIENTVHWVLDVSFGEDQSRIRKDNSPENLSMLRKIALNCVKQESTKTSMKRKRKMAGWDNSFLIKVLTGN</sequence>
<feature type="domain" description="H repeat-associated protein N-terminal" evidence="2">
    <location>
        <begin position="10"/>
        <end position="96"/>
    </location>
</feature>
<evidence type="ECO:0000259" key="1">
    <source>
        <dbReference type="Pfam" id="PF01609"/>
    </source>
</evidence>
<dbReference type="Pfam" id="PF13808">
    <property type="entry name" value="DDE_Tnp_1_assoc"/>
    <property type="match status" value="1"/>
</dbReference>
<dbReference type="eggNOG" id="COG5433">
    <property type="taxonomic scope" value="Bacteria"/>
</dbReference>
<dbReference type="InterPro" id="IPR032806">
    <property type="entry name" value="YbfD_N"/>
</dbReference>
<dbReference type="GO" id="GO:0003677">
    <property type="term" value="F:DNA binding"/>
    <property type="evidence" value="ECO:0007669"/>
    <property type="project" value="InterPro"/>
</dbReference>
<evidence type="ECO:0000313" key="4">
    <source>
        <dbReference type="EMBL" id="ADU64265.1"/>
    </source>
</evidence>
<keyword evidence="5" id="KW-1185">Reference proteome</keyword>
<dbReference type="RefSeq" id="WP_013513286.1">
    <property type="nucleotide sequence ID" value="NC_014844.1"/>
</dbReference>
<gene>
    <name evidence="3" type="ordered locus">Daes_0324</name>
    <name evidence="4" type="ordered locus">Daes_3277</name>
</gene>
<dbReference type="STRING" id="643562.Daes_0324"/>
<dbReference type="InterPro" id="IPR002559">
    <property type="entry name" value="Transposase_11"/>
</dbReference>
<proteinExistence type="predicted"/>
<accession>E6VSC2</accession>
<feature type="domain" description="Transposase IS4-like" evidence="1">
    <location>
        <begin position="106"/>
        <end position="341"/>
    </location>
</feature>
<dbReference type="GO" id="GO:0006313">
    <property type="term" value="P:DNA transposition"/>
    <property type="evidence" value="ECO:0007669"/>
    <property type="project" value="InterPro"/>
</dbReference>